<dbReference type="EMBL" id="CASHSV030000024">
    <property type="protein sequence ID" value="CAJ2639684.1"/>
    <property type="molecule type" value="Genomic_DNA"/>
</dbReference>
<sequence length="213" mass="24507">MEFSLPHNLMSLLNFLADVQGRKHMRKGLIMIWQAVIWALWRHRNKIVFENGITDVIGLVEEVKISSWKWWIARSQTLSCLCYEWNQAPTLCLLEMRKSWFLAGSLFFFVTEPPTITISEMANFGSQILDAVDNFPTSTVKIRISERLKDSEYDAIVDFIDNTNDNLKRTALKLVDERVGNDAAGQQKVVLKSFRSGERNSKLCDRVKGCFPS</sequence>
<protein>
    <submittedName>
        <fullName evidence="1">Uncharacterized protein</fullName>
    </submittedName>
</protein>
<dbReference type="Proteomes" id="UP001177021">
    <property type="component" value="Unassembled WGS sequence"/>
</dbReference>
<name>A0ACB0J6X2_TRIPR</name>
<evidence type="ECO:0000313" key="1">
    <source>
        <dbReference type="EMBL" id="CAJ2639684.1"/>
    </source>
</evidence>
<evidence type="ECO:0000313" key="2">
    <source>
        <dbReference type="Proteomes" id="UP001177021"/>
    </source>
</evidence>
<comment type="caution">
    <text evidence="1">The sequence shown here is derived from an EMBL/GenBank/DDBJ whole genome shotgun (WGS) entry which is preliminary data.</text>
</comment>
<proteinExistence type="predicted"/>
<reference evidence="1" key="1">
    <citation type="submission" date="2023-10" db="EMBL/GenBank/DDBJ databases">
        <authorList>
            <person name="Rodriguez Cubillos JULIANA M."/>
            <person name="De Vega J."/>
        </authorList>
    </citation>
    <scope>NUCLEOTIDE SEQUENCE</scope>
</reference>
<gene>
    <name evidence="1" type="ORF">MILVUS5_LOCUS9668</name>
</gene>
<organism evidence="1 2">
    <name type="scientific">Trifolium pratense</name>
    <name type="common">Red clover</name>
    <dbReference type="NCBI Taxonomy" id="57577"/>
    <lineage>
        <taxon>Eukaryota</taxon>
        <taxon>Viridiplantae</taxon>
        <taxon>Streptophyta</taxon>
        <taxon>Embryophyta</taxon>
        <taxon>Tracheophyta</taxon>
        <taxon>Spermatophyta</taxon>
        <taxon>Magnoliopsida</taxon>
        <taxon>eudicotyledons</taxon>
        <taxon>Gunneridae</taxon>
        <taxon>Pentapetalae</taxon>
        <taxon>rosids</taxon>
        <taxon>fabids</taxon>
        <taxon>Fabales</taxon>
        <taxon>Fabaceae</taxon>
        <taxon>Papilionoideae</taxon>
        <taxon>50 kb inversion clade</taxon>
        <taxon>NPAAA clade</taxon>
        <taxon>Hologalegina</taxon>
        <taxon>IRL clade</taxon>
        <taxon>Trifolieae</taxon>
        <taxon>Trifolium</taxon>
    </lineage>
</organism>
<accession>A0ACB0J6X2</accession>
<keyword evidence="2" id="KW-1185">Reference proteome</keyword>